<reference evidence="1 2" key="1">
    <citation type="journal article" date="2014" name="Science">
        <title>Plant genetics. Early allopolyploid evolution in the post-Neolithic Brassica napus oilseed genome.</title>
        <authorList>
            <person name="Chalhoub B."/>
            <person name="Denoeud F."/>
            <person name="Liu S."/>
            <person name="Parkin I.A."/>
            <person name="Tang H."/>
            <person name="Wang X."/>
            <person name="Chiquet J."/>
            <person name="Belcram H."/>
            <person name="Tong C."/>
            <person name="Samans B."/>
            <person name="Correa M."/>
            <person name="Da Silva C."/>
            <person name="Just J."/>
            <person name="Falentin C."/>
            <person name="Koh C.S."/>
            <person name="Le Clainche I."/>
            <person name="Bernard M."/>
            <person name="Bento P."/>
            <person name="Noel B."/>
            <person name="Labadie K."/>
            <person name="Alberti A."/>
            <person name="Charles M."/>
            <person name="Arnaud D."/>
            <person name="Guo H."/>
            <person name="Daviaud C."/>
            <person name="Alamery S."/>
            <person name="Jabbari K."/>
            <person name="Zhao M."/>
            <person name="Edger P.P."/>
            <person name="Chelaifa H."/>
            <person name="Tack D."/>
            <person name="Lassalle G."/>
            <person name="Mestiri I."/>
            <person name="Schnel N."/>
            <person name="Le Paslier M.C."/>
            <person name="Fan G."/>
            <person name="Renault V."/>
            <person name="Bayer P.E."/>
            <person name="Golicz A.A."/>
            <person name="Manoli S."/>
            <person name="Lee T.H."/>
            <person name="Thi V.H."/>
            <person name="Chalabi S."/>
            <person name="Hu Q."/>
            <person name="Fan C."/>
            <person name="Tollenaere R."/>
            <person name="Lu Y."/>
            <person name="Battail C."/>
            <person name="Shen J."/>
            <person name="Sidebottom C.H."/>
            <person name="Wang X."/>
            <person name="Canaguier A."/>
            <person name="Chauveau A."/>
            <person name="Berard A."/>
            <person name="Deniot G."/>
            <person name="Guan M."/>
            <person name="Liu Z."/>
            <person name="Sun F."/>
            <person name="Lim Y.P."/>
            <person name="Lyons E."/>
            <person name="Town C.D."/>
            <person name="Bancroft I."/>
            <person name="Wang X."/>
            <person name="Meng J."/>
            <person name="Ma J."/>
            <person name="Pires J.C."/>
            <person name="King G.J."/>
            <person name="Brunel D."/>
            <person name="Delourme R."/>
            <person name="Renard M."/>
            <person name="Aury J.M."/>
            <person name="Adams K.L."/>
            <person name="Batley J."/>
            <person name="Snowdon R.J."/>
            <person name="Tost J."/>
            <person name="Edwards D."/>
            <person name="Zhou Y."/>
            <person name="Hua W."/>
            <person name="Sharpe A.G."/>
            <person name="Paterson A.H."/>
            <person name="Guan C."/>
            <person name="Wincker P."/>
        </authorList>
    </citation>
    <scope>NUCLEOTIDE SEQUENCE [LARGE SCALE GENOMIC DNA]</scope>
    <source>
        <strain evidence="2">cv. Darmor-bzh</strain>
    </source>
</reference>
<sequence length="12" mass="1415">MFVDMRRAKGFG</sequence>
<gene>
    <name evidence="1" type="primary">BnaC04g53470D</name>
    <name evidence="1" type="ORF">GSBRNA2T00020579001</name>
</gene>
<name>A0A078J1L7_BRANA</name>
<dbReference type="PaxDb" id="3708-A0A078J1L7"/>
<evidence type="ECO:0000313" key="1">
    <source>
        <dbReference type="EMBL" id="CDY57140.1"/>
    </source>
</evidence>
<dbReference type="Proteomes" id="UP000028999">
    <property type="component" value="Unassembled WGS sequence"/>
</dbReference>
<proteinExistence type="predicted"/>
<keyword evidence="2" id="KW-1185">Reference proteome</keyword>
<dbReference type="EMBL" id="LK033549">
    <property type="protein sequence ID" value="CDY57140.1"/>
    <property type="molecule type" value="Genomic_DNA"/>
</dbReference>
<organism evidence="1 2">
    <name type="scientific">Brassica napus</name>
    <name type="common">Rape</name>
    <dbReference type="NCBI Taxonomy" id="3708"/>
    <lineage>
        <taxon>Eukaryota</taxon>
        <taxon>Viridiplantae</taxon>
        <taxon>Streptophyta</taxon>
        <taxon>Embryophyta</taxon>
        <taxon>Tracheophyta</taxon>
        <taxon>Spermatophyta</taxon>
        <taxon>Magnoliopsida</taxon>
        <taxon>eudicotyledons</taxon>
        <taxon>Gunneridae</taxon>
        <taxon>Pentapetalae</taxon>
        <taxon>rosids</taxon>
        <taxon>malvids</taxon>
        <taxon>Brassicales</taxon>
        <taxon>Brassicaceae</taxon>
        <taxon>Brassiceae</taxon>
        <taxon>Brassica</taxon>
    </lineage>
</organism>
<accession>A0A078J1L7</accession>
<protein>
    <submittedName>
        <fullName evidence="1">BnaC04g53470D protein</fullName>
    </submittedName>
</protein>
<evidence type="ECO:0000313" key="2">
    <source>
        <dbReference type="Proteomes" id="UP000028999"/>
    </source>
</evidence>